<sequence length="371" mass="40949">MAEAKNLLTAGSVHTLLYSTPKLFQFSSMLITPYIHCFGLVSIAGLVSVVHAMPTPLVAPPLPVIDITAHSPVKHLNKKLWNALVRITVLDEHDLTKIYDGMPLSTGTIRVITQIINRVFDHPSLAPNGHSYSRKEIRYMNKYGKYQETKDPIIFVVETQTGICSGKWPCVGRRKENPPIGSLDLTKDVPTRLHLKDDWESNEVEPEFGGSFSQHFRAGWPDLKGKIDKTNDEQNRILEAAEKQKKGKKNKKAGDRRGRNPKMQRVEGGRLNEQASGATTSVTLPPPSEGLQQNPNSQHPGGNSENKVEHDSQAPGVTTQVIPPPPENVVSKCRYGVALQSSTEPPKFGPSVASLLNPIPDSEQGREEKLM</sequence>
<proteinExistence type="predicted"/>
<evidence type="ECO:0000313" key="2">
    <source>
        <dbReference type="EMBL" id="KAF9070533.1"/>
    </source>
</evidence>
<dbReference type="EMBL" id="JADNRY010000039">
    <property type="protein sequence ID" value="KAF9070533.1"/>
    <property type="molecule type" value="Genomic_DNA"/>
</dbReference>
<feature type="compositionally biased region" description="Polar residues" evidence="1">
    <location>
        <begin position="290"/>
        <end position="305"/>
    </location>
</feature>
<keyword evidence="3" id="KW-1185">Reference proteome</keyword>
<evidence type="ECO:0000256" key="1">
    <source>
        <dbReference type="SAM" id="MobiDB-lite"/>
    </source>
</evidence>
<dbReference type="AlphaFoldDB" id="A0A9P5UA00"/>
<gene>
    <name evidence="2" type="ORF">BDP27DRAFT_1323429</name>
</gene>
<dbReference type="Proteomes" id="UP000772434">
    <property type="component" value="Unassembled WGS sequence"/>
</dbReference>
<feature type="compositionally biased region" description="Polar residues" evidence="1">
    <location>
        <begin position="273"/>
        <end position="283"/>
    </location>
</feature>
<comment type="caution">
    <text evidence="2">The sequence shown here is derived from an EMBL/GenBank/DDBJ whole genome shotgun (WGS) entry which is preliminary data.</text>
</comment>
<protein>
    <submittedName>
        <fullName evidence="2">Uncharacterized protein</fullName>
    </submittedName>
</protein>
<name>A0A9P5UA00_9AGAR</name>
<evidence type="ECO:0000313" key="3">
    <source>
        <dbReference type="Proteomes" id="UP000772434"/>
    </source>
</evidence>
<accession>A0A9P5UA00</accession>
<feature type="compositionally biased region" description="Basic and acidic residues" evidence="1">
    <location>
        <begin position="252"/>
        <end position="270"/>
    </location>
</feature>
<reference evidence="2" key="1">
    <citation type="submission" date="2020-11" db="EMBL/GenBank/DDBJ databases">
        <authorList>
            <consortium name="DOE Joint Genome Institute"/>
            <person name="Ahrendt S."/>
            <person name="Riley R."/>
            <person name="Andreopoulos W."/>
            <person name="Labutti K."/>
            <person name="Pangilinan J."/>
            <person name="Ruiz-Duenas F.J."/>
            <person name="Barrasa J.M."/>
            <person name="Sanchez-Garcia M."/>
            <person name="Camarero S."/>
            <person name="Miyauchi S."/>
            <person name="Serrano A."/>
            <person name="Linde D."/>
            <person name="Babiker R."/>
            <person name="Drula E."/>
            <person name="Ayuso-Fernandez I."/>
            <person name="Pacheco R."/>
            <person name="Padilla G."/>
            <person name="Ferreira P."/>
            <person name="Barriuso J."/>
            <person name="Kellner H."/>
            <person name="Castanera R."/>
            <person name="Alfaro M."/>
            <person name="Ramirez L."/>
            <person name="Pisabarro A.G."/>
            <person name="Kuo A."/>
            <person name="Tritt A."/>
            <person name="Lipzen A."/>
            <person name="He G."/>
            <person name="Yan M."/>
            <person name="Ng V."/>
            <person name="Cullen D."/>
            <person name="Martin F."/>
            <person name="Rosso M.-N."/>
            <person name="Henrissat B."/>
            <person name="Hibbett D."/>
            <person name="Martinez A.T."/>
            <person name="Grigoriev I.V."/>
        </authorList>
    </citation>
    <scope>NUCLEOTIDE SEQUENCE</scope>
    <source>
        <strain evidence="2">AH 40177</strain>
    </source>
</reference>
<feature type="region of interest" description="Disordered" evidence="1">
    <location>
        <begin position="241"/>
        <end position="371"/>
    </location>
</feature>
<organism evidence="2 3">
    <name type="scientific">Rhodocollybia butyracea</name>
    <dbReference type="NCBI Taxonomy" id="206335"/>
    <lineage>
        <taxon>Eukaryota</taxon>
        <taxon>Fungi</taxon>
        <taxon>Dikarya</taxon>
        <taxon>Basidiomycota</taxon>
        <taxon>Agaricomycotina</taxon>
        <taxon>Agaricomycetes</taxon>
        <taxon>Agaricomycetidae</taxon>
        <taxon>Agaricales</taxon>
        <taxon>Marasmiineae</taxon>
        <taxon>Omphalotaceae</taxon>
        <taxon>Rhodocollybia</taxon>
    </lineage>
</organism>